<name>A0A5A7Q9T0_STRAF</name>
<dbReference type="Proteomes" id="UP000325081">
    <property type="component" value="Unassembled WGS sequence"/>
</dbReference>
<accession>A0A5A7Q9T0</accession>
<evidence type="ECO:0000313" key="1">
    <source>
        <dbReference type="EMBL" id="GER42013.1"/>
    </source>
</evidence>
<sequence length="273" mass="31032">MLLRLKLPNIQSRNTELYKQEKFKDEIDKGKINNEERRGELAAALITKLANITFIGRSTLIRRISIRKPKNISIPFIFITLHTFPIIPSFDINSCLPSVQPTQAHTSTASTYLVSIFRKSPNIIRRGGPYFNALLKSTRSKNRNHRVRFKLVHDMPVTDHHSNELSSFLLPHKYIPAVRATHNILVIRAKETHPLHCLRVPVARINLTITRALQIPSQRGQNPRAHARPILKQVDELIILACTGIGEGRDVGFVGADEVARAENVHWDSQFCL</sequence>
<dbReference type="EMBL" id="BKCP01006250">
    <property type="protein sequence ID" value="GER42013.1"/>
    <property type="molecule type" value="Genomic_DNA"/>
</dbReference>
<gene>
    <name evidence="1" type="ORF">STAS_18780</name>
</gene>
<comment type="caution">
    <text evidence="1">The sequence shown here is derived from an EMBL/GenBank/DDBJ whole genome shotgun (WGS) entry which is preliminary data.</text>
</comment>
<reference evidence="2" key="1">
    <citation type="journal article" date="2019" name="Curr. Biol.">
        <title>Genome Sequence of Striga asiatica Provides Insight into the Evolution of Plant Parasitism.</title>
        <authorList>
            <person name="Yoshida S."/>
            <person name="Kim S."/>
            <person name="Wafula E.K."/>
            <person name="Tanskanen J."/>
            <person name="Kim Y.M."/>
            <person name="Honaas L."/>
            <person name="Yang Z."/>
            <person name="Spallek T."/>
            <person name="Conn C.E."/>
            <person name="Ichihashi Y."/>
            <person name="Cheong K."/>
            <person name="Cui S."/>
            <person name="Der J.P."/>
            <person name="Gundlach H."/>
            <person name="Jiao Y."/>
            <person name="Hori C."/>
            <person name="Ishida J.K."/>
            <person name="Kasahara H."/>
            <person name="Kiba T."/>
            <person name="Kim M.S."/>
            <person name="Koo N."/>
            <person name="Laohavisit A."/>
            <person name="Lee Y.H."/>
            <person name="Lumba S."/>
            <person name="McCourt P."/>
            <person name="Mortimer J.C."/>
            <person name="Mutuku J.M."/>
            <person name="Nomura T."/>
            <person name="Sasaki-Sekimoto Y."/>
            <person name="Seto Y."/>
            <person name="Wang Y."/>
            <person name="Wakatake T."/>
            <person name="Sakakibara H."/>
            <person name="Demura T."/>
            <person name="Yamaguchi S."/>
            <person name="Yoneyama K."/>
            <person name="Manabe R.I."/>
            <person name="Nelson D.C."/>
            <person name="Schulman A.H."/>
            <person name="Timko M.P."/>
            <person name="dePamphilis C.W."/>
            <person name="Choi D."/>
            <person name="Shirasu K."/>
        </authorList>
    </citation>
    <scope>NUCLEOTIDE SEQUENCE [LARGE SCALE GENOMIC DNA]</scope>
    <source>
        <strain evidence="2">cv. UVA1</strain>
    </source>
</reference>
<protein>
    <submittedName>
        <fullName evidence="1">GTPase Obg</fullName>
    </submittedName>
</protein>
<organism evidence="1 2">
    <name type="scientific">Striga asiatica</name>
    <name type="common">Asiatic witchweed</name>
    <name type="synonym">Buchnera asiatica</name>
    <dbReference type="NCBI Taxonomy" id="4170"/>
    <lineage>
        <taxon>Eukaryota</taxon>
        <taxon>Viridiplantae</taxon>
        <taxon>Streptophyta</taxon>
        <taxon>Embryophyta</taxon>
        <taxon>Tracheophyta</taxon>
        <taxon>Spermatophyta</taxon>
        <taxon>Magnoliopsida</taxon>
        <taxon>eudicotyledons</taxon>
        <taxon>Gunneridae</taxon>
        <taxon>Pentapetalae</taxon>
        <taxon>asterids</taxon>
        <taxon>lamiids</taxon>
        <taxon>Lamiales</taxon>
        <taxon>Orobanchaceae</taxon>
        <taxon>Buchnereae</taxon>
        <taxon>Striga</taxon>
    </lineage>
</organism>
<keyword evidence="2" id="KW-1185">Reference proteome</keyword>
<dbReference type="AlphaFoldDB" id="A0A5A7Q9T0"/>
<proteinExistence type="predicted"/>
<evidence type="ECO:0000313" key="2">
    <source>
        <dbReference type="Proteomes" id="UP000325081"/>
    </source>
</evidence>